<dbReference type="GO" id="GO:0006935">
    <property type="term" value="P:chemotaxis"/>
    <property type="evidence" value="ECO:0007669"/>
    <property type="project" value="UniProtKB-UniRule"/>
</dbReference>
<comment type="catalytic activity">
    <reaction evidence="4 5">
        <text>[protein]-L-glutamate 5-O-methyl ester + H2O = L-glutamyl-[protein] + methanol + H(+)</text>
        <dbReference type="Rhea" id="RHEA:23236"/>
        <dbReference type="Rhea" id="RHEA-COMP:10208"/>
        <dbReference type="Rhea" id="RHEA-COMP:10311"/>
        <dbReference type="ChEBI" id="CHEBI:15377"/>
        <dbReference type="ChEBI" id="CHEBI:15378"/>
        <dbReference type="ChEBI" id="CHEBI:17790"/>
        <dbReference type="ChEBI" id="CHEBI:29973"/>
        <dbReference type="ChEBI" id="CHEBI:82795"/>
        <dbReference type="EC" id="3.1.1.61"/>
    </reaction>
</comment>
<dbReference type="SUPFAM" id="SSF52738">
    <property type="entry name" value="Methylesterase CheB, C-terminal domain"/>
    <property type="match status" value="1"/>
</dbReference>
<dbReference type="PIRSF" id="PIRSF000876">
    <property type="entry name" value="RR_chemtxs_CheB"/>
    <property type="match status" value="1"/>
</dbReference>
<evidence type="ECO:0000256" key="2">
    <source>
        <dbReference type="ARBA" id="ARBA00022500"/>
    </source>
</evidence>
<dbReference type="NCBIfam" id="NF001965">
    <property type="entry name" value="PRK00742.1"/>
    <property type="match status" value="1"/>
</dbReference>
<dbReference type="SMART" id="SM00448">
    <property type="entry name" value="REC"/>
    <property type="match status" value="1"/>
</dbReference>
<comment type="similarity">
    <text evidence="5">Belongs to the CheB family.</text>
</comment>
<evidence type="ECO:0000256" key="7">
    <source>
        <dbReference type="PROSITE-ProRule" id="PRU00169"/>
    </source>
</evidence>
<dbReference type="EMBL" id="JAAAWO010000001">
    <property type="protein sequence ID" value="NDW14129.1"/>
    <property type="molecule type" value="Genomic_DNA"/>
</dbReference>
<dbReference type="GO" id="GO:0005737">
    <property type="term" value="C:cytoplasm"/>
    <property type="evidence" value="ECO:0007669"/>
    <property type="project" value="UniProtKB-SubCell"/>
</dbReference>
<dbReference type="PANTHER" id="PTHR42872">
    <property type="entry name" value="PROTEIN-GLUTAMATE METHYLESTERASE/PROTEIN-GLUTAMINE GLUTAMINASE"/>
    <property type="match status" value="1"/>
</dbReference>
<evidence type="ECO:0000259" key="9">
    <source>
        <dbReference type="PROSITE" id="PS50122"/>
    </source>
</evidence>
<dbReference type="PANTHER" id="PTHR42872:SF6">
    <property type="entry name" value="PROTEIN-GLUTAMATE METHYLESTERASE_PROTEIN-GLUTAMINE GLUTAMINASE"/>
    <property type="match status" value="1"/>
</dbReference>
<evidence type="ECO:0000256" key="4">
    <source>
        <dbReference type="ARBA" id="ARBA00048267"/>
    </source>
</evidence>
<evidence type="ECO:0000256" key="5">
    <source>
        <dbReference type="HAMAP-Rule" id="MF_00099"/>
    </source>
</evidence>
<keyword evidence="2 5" id="KW-0145">Chemotaxis</keyword>
<dbReference type="GO" id="GO:0050568">
    <property type="term" value="F:protein-glutamine glutaminase activity"/>
    <property type="evidence" value="ECO:0007669"/>
    <property type="project" value="UniProtKB-UniRule"/>
</dbReference>
<dbReference type="PROSITE" id="PS50110">
    <property type="entry name" value="RESPONSE_REGULATORY"/>
    <property type="match status" value="1"/>
</dbReference>
<dbReference type="InterPro" id="IPR011006">
    <property type="entry name" value="CheY-like_superfamily"/>
</dbReference>
<dbReference type="Pfam" id="PF00072">
    <property type="entry name" value="Response_reg"/>
    <property type="match status" value="1"/>
</dbReference>
<dbReference type="PROSITE" id="PS50122">
    <property type="entry name" value="CHEB"/>
    <property type="match status" value="1"/>
</dbReference>
<dbReference type="RefSeq" id="WP_163104602.1">
    <property type="nucleotide sequence ID" value="NZ_JAAAWO010000001.1"/>
</dbReference>
<evidence type="ECO:0000313" key="10">
    <source>
        <dbReference type="EMBL" id="NDW14129.1"/>
    </source>
</evidence>
<protein>
    <recommendedName>
        <fullName evidence="5">Protein-glutamate methylesterase/protein-glutamine glutaminase</fullName>
        <ecNumber evidence="5">3.1.1.61</ecNumber>
        <ecNumber evidence="5">3.5.1.44</ecNumber>
    </recommendedName>
</protein>
<dbReference type="HAMAP" id="MF_00099">
    <property type="entry name" value="CheB_chemtxs"/>
    <property type="match status" value="1"/>
</dbReference>
<keyword evidence="5 7" id="KW-0597">Phosphoprotein</keyword>
<evidence type="ECO:0000313" key="11">
    <source>
        <dbReference type="Proteomes" id="UP000471381"/>
    </source>
</evidence>
<proteinExistence type="inferred from homology"/>
<dbReference type="GO" id="GO:0000156">
    <property type="term" value="F:phosphorelay response regulator activity"/>
    <property type="evidence" value="ECO:0007669"/>
    <property type="project" value="InterPro"/>
</dbReference>
<evidence type="ECO:0000256" key="1">
    <source>
        <dbReference type="ARBA" id="ARBA00022490"/>
    </source>
</evidence>
<dbReference type="CDD" id="cd17541">
    <property type="entry name" value="REC_CheB-like"/>
    <property type="match status" value="1"/>
</dbReference>
<dbReference type="GO" id="GO:0008984">
    <property type="term" value="F:protein-glutamate methylesterase activity"/>
    <property type="evidence" value="ECO:0007669"/>
    <property type="project" value="UniProtKB-UniRule"/>
</dbReference>
<comment type="domain">
    <text evidence="5">Contains a C-terminal catalytic domain, and an N-terminal region which modulates catalytic activity.</text>
</comment>
<feature type="active site" evidence="5 6">
    <location>
        <position position="165"/>
    </location>
</feature>
<dbReference type="CDD" id="cd16432">
    <property type="entry name" value="CheB_Rec"/>
    <property type="match status" value="1"/>
</dbReference>
<dbReference type="InterPro" id="IPR001789">
    <property type="entry name" value="Sig_transdc_resp-reg_receiver"/>
</dbReference>
<dbReference type="InterPro" id="IPR008248">
    <property type="entry name" value="CheB-like"/>
</dbReference>
<dbReference type="AlphaFoldDB" id="A0A6N9TF13"/>
<dbReference type="Proteomes" id="UP000471381">
    <property type="component" value="Unassembled WGS sequence"/>
</dbReference>
<keyword evidence="1 5" id="KW-0963">Cytoplasm</keyword>
<dbReference type="GO" id="GO:0032259">
    <property type="term" value="P:methylation"/>
    <property type="evidence" value="ECO:0007669"/>
    <property type="project" value="UniProtKB-KW"/>
</dbReference>
<evidence type="ECO:0000256" key="3">
    <source>
        <dbReference type="ARBA" id="ARBA00022801"/>
    </source>
</evidence>
<keyword evidence="10" id="KW-0808">Transferase</keyword>
<dbReference type="Pfam" id="PF01339">
    <property type="entry name" value="CheB_methylest"/>
    <property type="match status" value="1"/>
</dbReference>
<keyword evidence="10" id="KW-0489">Methyltransferase</keyword>
<comment type="caution">
    <text evidence="10">The sequence shown here is derived from an EMBL/GenBank/DDBJ whole genome shotgun (WGS) entry which is preliminary data.</text>
</comment>
<organism evidence="10 11">
    <name type="scientific">Alteromonas genovensis</name>
    <dbReference type="NCBI Taxonomy" id="471225"/>
    <lineage>
        <taxon>Bacteria</taxon>
        <taxon>Pseudomonadati</taxon>
        <taxon>Pseudomonadota</taxon>
        <taxon>Gammaproteobacteria</taxon>
        <taxon>Alteromonadales</taxon>
        <taxon>Alteromonadaceae</taxon>
        <taxon>Alteromonas/Salinimonas group</taxon>
        <taxon>Alteromonas</taxon>
    </lineage>
</organism>
<dbReference type="Gene3D" id="3.40.50.180">
    <property type="entry name" value="Methylesterase CheB, C-terminal domain"/>
    <property type="match status" value="1"/>
</dbReference>
<dbReference type="EC" id="3.1.1.61" evidence="5"/>
<name>A0A6N9TF13_9ALTE</name>
<dbReference type="Gene3D" id="3.40.50.2300">
    <property type="match status" value="1"/>
</dbReference>
<dbReference type="EC" id="3.5.1.44" evidence="5"/>
<comment type="subcellular location">
    <subcellularLocation>
        <location evidence="5">Cytoplasm</location>
    </subcellularLocation>
</comment>
<evidence type="ECO:0000259" key="8">
    <source>
        <dbReference type="PROSITE" id="PS50110"/>
    </source>
</evidence>
<comment type="PTM">
    <text evidence="5">Phosphorylated by CheA. Phosphorylation of the N-terminal regulatory domain activates the methylesterase activity.</text>
</comment>
<comment type="catalytic activity">
    <reaction evidence="5">
        <text>L-glutaminyl-[protein] + H2O = L-glutamyl-[protein] + NH4(+)</text>
        <dbReference type="Rhea" id="RHEA:16441"/>
        <dbReference type="Rhea" id="RHEA-COMP:10207"/>
        <dbReference type="Rhea" id="RHEA-COMP:10208"/>
        <dbReference type="ChEBI" id="CHEBI:15377"/>
        <dbReference type="ChEBI" id="CHEBI:28938"/>
        <dbReference type="ChEBI" id="CHEBI:29973"/>
        <dbReference type="ChEBI" id="CHEBI:30011"/>
        <dbReference type="EC" id="3.5.1.44"/>
    </reaction>
</comment>
<gene>
    <name evidence="5 10" type="primary">cheB</name>
    <name evidence="10" type="ORF">GTQ48_01090</name>
</gene>
<feature type="domain" description="Response regulatory" evidence="8">
    <location>
        <begin position="4"/>
        <end position="119"/>
    </location>
</feature>
<sequence>MPIKVLIVDDSALMRKHFSNLFIREGFVVDIARNGEEALSKAVEFQPDCITLDINMPVMDGMTCLAILKDLYSCPIIMVSSLTQKGAIVTLEALTLGAADFVLKTGGTVSRDIADIEAPLIDKIHALTNAVKPVRTIRKVNSTAAPVPQNTSSNQQVDVVLIGVSTGGPKKLEQILTQLSPQFPAPIVIAQHMPASFTSALSNRLDGICPLPVMEAGNKTKLKRGCVYIAKGDSDVVFSKSGQDIFIRPVPSSPSFLWHPSVDRMVESALSCYEPMNMVCVQLTGMGYDGAHAMSKAFKGGAITIAESEKSAVVFGMPKELIEAGCASFTLDSHHISGKLNTLCR</sequence>
<feature type="modified residue" description="4-aspartylphosphate" evidence="5 7">
    <location>
        <position position="53"/>
    </location>
</feature>
<feature type="active site" evidence="5 6">
    <location>
        <position position="192"/>
    </location>
</feature>
<dbReference type="GO" id="GO:0008168">
    <property type="term" value="F:methyltransferase activity"/>
    <property type="evidence" value="ECO:0007669"/>
    <property type="project" value="UniProtKB-KW"/>
</dbReference>
<dbReference type="InterPro" id="IPR035909">
    <property type="entry name" value="CheB_C"/>
</dbReference>
<reference evidence="10 11" key="1">
    <citation type="submission" date="2020-01" db="EMBL/GenBank/DDBJ databases">
        <title>Genomes of bacteria type strains.</title>
        <authorList>
            <person name="Chen J."/>
            <person name="Zhu S."/>
            <person name="Yang J."/>
        </authorList>
    </citation>
    <scope>NUCLEOTIDE SEQUENCE [LARGE SCALE GENOMIC DNA]</scope>
    <source>
        <strain evidence="10 11">LMG 24078</strain>
    </source>
</reference>
<accession>A0A6N9TF13</accession>
<dbReference type="SUPFAM" id="SSF52172">
    <property type="entry name" value="CheY-like"/>
    <property type="match status" value="1"/>
</dbReference>
<comment type="function">
    <text evidence="5">Involved in chemotaxis. Part of a chemotaxis signal transduction system that modulates chemotaxis in response to various stimuli. Catalyzes the demethylation of specific methylglutamate residues introduced into the chemoreceptors (methyl-accepting chemotaxis proteins or MCP) by CheR. Also mediates the irreversible deamidation of specific glutamine residues to glutamic acid.</text>
</comment>
<feature type="active site" evidence="5 6">
    <location>
        <position position="289"/>
    </location>
</feature>
<evidence type="ECO:0000256" key="6">
    <source>
        <dbReference type="PROSITE-ProRule" id="PRU00050"/>
    </source>
</evidence>
<feature type="domain" description="CheB-type methylesterase" evidence="9">
    <location>
        <begin position="146"/>
        <end position="345"/>
    </location>
</feature>
<dbReference type="InterPro" id="IPR000673">
    <property type="entry name" value="Sig_transdc_resp-reg_Me-estase"/>
</dbReference>
<keyword evidence="11" id="KW-1185">Reference proteome</keyword>
<keyword evidence="3 5" id="KW-0378">Hydrolase</keyword>